<dbReference type="SUPFAM" id="SSF103481">
    <property type="entry name" value="Multidrug resistance efflux transporter EmrE"/>
    <property type="match status" value="1"/>
</dbReference>
<evidence type="ECO:0000313" key="6">
    <source>
        <dbReference type="EMBL" id="CAD8602885.1"/>
    </source>
</evidence>
<dbReference type="GO" id="GO:0000139">
    <property type="term" value="C:Golgi membrane"/>
    <property type="evidence" value="ECO:0007669"/>
    <property type="project" value="InterPro"/>
</dbReference>
<proteinExistence type="predicted"/>
<feature type="transmembrane region" description="Helical" evidence="5">
    <location>
        <begin position="245"/>
        <end position="264"/>
    </location>
</feature>
<dbReference type="PIRSF" id="PIRSF005799">
    <property type="entry name" value="UDP-gal_transpt"/>
    <property type="match status" value="1"/>
</dbReference>
<evidence type="ECO:0000256" key="1">
    <source>
        <dbReference type="ARBA" id="ARBA00004141"/>
    </source>
</evidence>
<dbReference type="Pfam" id="PF04142">
    <property type="entry name" value="Nuc_sug_transp"/>
    <property type="match status" value="1"/>
</dbReference>
<name>A0A7S0L5G4_9EUKA</name>
<reference evidence="6" key="1">
    <citation type="submission" date="2021-01" db="EMBL/GenBank/DDBJ databases">
        <authorList>
            <person name="Corre E."/>
            <person name="Pelletier E."/>
            <person name="Niang G."/>
            <person name="Scheremetjew M."/>
            <person name="Finn R."/>
            <person name="Kale V."/>
            <person name="Holt S."/>
            <person name="Cochrane G."/>
            <person name="Meng A."/>
            <person name="Brown T."/>
            <person name="Cohen L."/>
        </authorList>
    </citation>
    <scope>NUCLEOTIDE SEQUENCE</scope>
    <source>
        <strain evidence="6">PLY182g</strain>
    </source>
</reference>
<dbReference type="AlphaFoldDB" id="A0A7S0L5G4"/>
<keyword evidence="3 5" id="KW-1133">Transmembrane helix</keyword>
<dbReference type="PANTHER" id="PTHR10231">
    <property type="entry name" value="NUCLEOTIDE-SUGAR TRANSMEMBRANE TRANSPORTER"/>
    <property type="match status" value="1"/>
</dbReference>
<evidence type="ECO:0000256" key="5">
    <source>
        <dbReference type="SAM" id="Phobius"/>
    </source>
</evidence>
<keyword evidence="4 5" id="KW-0472">Membrane</keyword>
<feature type="transmembrane region" description="Helical" evidence="5">
    <location>
        <begin position="168"/>
        <end position="188"/>
    </location>
</feature>
<evidence type="ECO:0000256" key="3">
    <source>
        <dbReference type="ARBA" id="ARBA00022989"/>
    </source>
</evidence>
<keyword evidence="2 5" id="KW-0812">Transmembrane</keyword>
<dbReference type="EMBL" id="HBEY01012873">
    <property type="protein sequence ID" value="CAD8602885.1"/>
    <property type="molecule type" value="Transcribed_RNA"/>
</dbReference>
<dbReference type="NCBIfam" id="TIGR00803">
    <property type="entry name" value="nst"/>
    <property type="match status" value="1"/>
</dbReference>
<sequence>MVNMFEPKQLPFTCAAALFMSLQPILVTLSKNEAGRFDYSVPASTMLSEMLKLGISATLLCRHRLTSNAALLSDDSVAEFFSYMLPALIYFVNNNCLFFILQAVDPTTFQLLSQLKTIFTGLLFRLCLNRRLSAVQYLALVTLACGTAVSQIPSAATNDPVSHRHSHAVAAAAGVALSVLSCALSALGGVYSEKLLKGRPTASIHWQNIQLYIWGVVFNALGTYLKDREALVSRGLLAGFDRRAGTVVMCNALNGLAISAVLKYADNIARVYAHAIAMMATMLACVQLFDAPVTPQLVLAVILVATSTFQYNLPPSLLKPPSSPLGDGAEDSDDSVSAKLIRTNVIGADEDKADCS</sequence>
<dbReference type="InterPro" id="IPR007271">
    <property type="entry name" value="Nuc_sug_transpt"/>
</dbReference>
<evidence type="ECO:0000256" key="4">
    <source>
        <dbReference type="ARBA" id="ARBA00023136"/>
    </source>
</evidence>
<feature type="transmembrane region" description="Helical" evidence="5">
    <location>
        <begin position="209"/>
        <end position="225"/>
    </location>
</feature>
<evidence type="ECO:0000256" key="2">
    <source>
        <dbReference type="ARBA" id="ARBA00022692"/>
    </source>
</evidence>
<dbReference type="GO" id="GO:0015165">
    <property type="term" value="F:pyrimidine nucleotide-sugar transmembrane transporter activity"/>
    <property type="evidence" value="ECO:0007669"/>
    <property type="project" value="InterPro"/>
</dbReference>
<evidence type="ECO:0008006" key="7">
    <source>
        <dbReference type="Google" id="ProtNLM"/>
    </source>
</evidence>
<feature type="transmembrane region" description="Helical" evidence="5">
    <location>
        <begin position="135"/>
        <end position="156"/>
    </location>
</feature>
<accession>A0A7S0L5G4</accession>
<comment type="subcellular location">
    <subcellularLocation>
        <location evidence="1">Membrane</location>
        <topology evidence="1">Multi-pass membrane protein</topology>
    </subcellularLocation>
</comment>
<gene>
    <name evidence="6" type="ORF">CPEL01642_LOCUS6218</name>
</gene>
<protein>
    <recommendedName>
        <fullName evidence="7">CMP-sialic acid transporter</fullName>
    </recommendedName>
</protein>
<organism evidence="6">
    <name type="scientific">Coccolithus braarudii</name>
    <dbReference type="NCBI Taxonomy" id="221442"/>
    <lineage>
        <taxon>Eukaryota</taxon>
        <taxon>Haptista</taxon>
        <taxon>Haptophyta</taxon>
        <taxon>Prymnesiophyceae</taxon>
        <taxon>Coccolithales</taxon>
        <taxon>Coccolithaceae</taxon>
        <taxon>Coccolithus</taxon>
    </lineage>
</organism>
<dbReference type="InterPro" id="IPR037185">
    <property type="entry name" value="EmrE-like"/>
</dbReference>